<protein>
    <recommendedName>
        <fullName evidence="7">Kinesin motor domain-containing protein</fullName>
    </recommendedName>
</protein>
<comment type="subcellular location">
    <subcellularLocation>
        <location evidence="1">Cytoplasm</location>
        <location evidence="1">Cytoskeleton</location>
    </subcellularLocation>
</comment>
<dbReference type="Proteomes" id="UP001328107">
    <property type="component" value="Unassembled WGS sequence"/>
</dbReference>
<feature type="compositionally biased region" description="Polar residues" evidence="6">
    <location>
        <begin position="89"/>
        <end position="112"/>
    </location>
</feature>
<dbReference type="Pfam" id="PF00225">
    <property type="entry name" value="Kinesin"/>
    <property type="match status" value="1"/>
</dbReference>
<evidence type="ECO:0000256" key="6">
    <source>
        <dbReference type="SAM" id="MobiDB-lite"/>
    </source>
</evidence>
<evidence type="ECO:0000256" key="5">
    <source>
        <dbReference type="PROSITE-ProRule" id="PRU00283"/>
    </source>
</evidence>
<organism evidence="8 9">
    <name type="scientific">Pristionchus mayeri</name>
    <dbReference type="NCBI Taxonomy" id="1317129"/>
    <lineage>
        <taxon>Eukaryota</taxon>
        <taxon>Metazoa</taxon>
        <taxon>Ecdysozoa</taxon>
        <taxon>Nematoda</taxon>
        <taxon>Chromadorea</taxon>
        <taxon>Rhabditida</taxon>
        <taxon>Rhabditina</taxon>
        <taxon>Diplogasteromorpha</taxon>
        <taxon>Diplogasteroidea</taxon>
        <taxon>Neodiplogasteridae</taxon>
        <taxon>Pristionchus</taxon>
    </lineage>
</organism>
<evidence type="ECO:0000256" key="4">
    <source>
        <dbReference type="ARBA" id="ARBA00023212"/>
    </source>
</evidence>
<keyword evidence="3 5" id="KW-0067">ATP-binding</keyword>
<dbReference type="GO" id="GO:0005524">
    <property type="term" value="F:ATP binding"/>
    <property type="evidence" value="ECO:0007669"/>
    <property type="project" value="UniProtKB-UniRule"/>
</dbReference>
<dbReference type="GO" id="GO:0008017">
    <property type="term" value="F:microtubule binding"/>
    <property type="evidence" value="ECO:0007669"/>
    <property type="project" value="InterPro"/>
</dbReference>
<proteinExistence type="inferred from homology"/>
<comment type="similarity">
    <text evidence="5">Belongs to the TRAFAC class myosin-kinesin ATPase superfamily. Kinesin family.</text>
</comment>
<dbReference type="InterPro" id="IPR027417">
    <property type="entry name" value="P-loop_NTPase"/>
</dbReference>
<evidence type="ECO:0000259" key="7">
    <source>
        <dbReference type="PROSITE" id="PS50067"/>
    </source>
</evidence>
<gene>
    <name evidence="8" type="ORF">PMAYCL1PPCAC_02134</name>
</gene>
<feature type="region of interest" description="Disordered" evidence="6">
    <location>
        <begin position="89"/>
        <end position="118"/>
    </location>
</feature>
<keyword evidence="5" id="KW-0505">Motor protein</keyword>
<dbReference type="PANTHER" id="PTHR47972">
    <property type="entry name" value="KINESIN-LIKE PROTEIN KLP-3"/>
    <property type="match status" value="1"/>
</dbReference>
<dbReference type="GO" id="GO:0007018">
    <property type="term" value="P:microtubule-based movement"/>
    <property type="evidence" value="ECO:0007669"/>
    <property type="project" value="InterPro"/>
</dbReference>
<keyword evidence="9" id="KW-1185">Reference proteome</keyword>
<feature type="compositionally biased region" description="Polar residues" evidence="6">
    <location>
        <begin position="1"/>
        <end position="19"/>
    </location>
</feature>
<feature type="region of interest" description="Disordered" evidence="6">
    <location>
        <begin position="1"/>
        <end position="21"/>
    </location>
</feature>
<dbReference type="GO" id="GO:0015630">
    <property type="term" value="C:microtubule cytoskeleton"/>
    <property type="evidence" value="ECO:0007669"/>
    <property type="project" value="TreeGrafter"/>
</dbReference>
<comment type="caution">
    <text evidence="8">The sequence shown here is derived from an EMBL/GenBank/DDBJ whole genome shotgun (WGS) entry which is preliminary data.</text>
</comment>
<feature type="compositionally biased region" description="Polar residues" evidence="6">
    <location>
        <begin position="60"/>
        <end position="76"/>
    </location>
</feature>
<evidence type="ECO:0000256" key="1">
    <source>
        <dbReference type="ARBA" id="ARBA00004245"/>
    </source>
</evidence>
<dbReference type="InterPro" id="IPR001752">
    <property type="entry name" value="Kinesin_motor_dom"/>
</dbReference>
<dbReference type="SMART" id="SM00129">
    <property type="entry name" value="KISc"/>
    <property type="match status" value="1"/>
</dbReference>
<sequence length="573" mass="63931">IRMSSSSRIPLATSSSVNRESALVRATAQKIKRRSIGQNLASTAKKPRTTATPTVRATSGPSSSLISRTQVRPLSQASTTGRVTIASMTRPSLRPPTSSATTRQRTSVSGFNEENEEMKKKIKELETNLNEKEGKINEMKKRLEETTERLEETKARLEEVKEEKKEAREAVVDLKSKLAENKSELIEAKATVKELKLDLKTEKEEHEATKKENEEMIGRLKREVIQKDDQMRQLHNDVVDLKGRIRVSVRVRPLLETERGESTDHLSYPDETTVGLEQQKGKVAPFSFNHVYGPTYSQLRIFDGVKDLILSVLHGYNVSLISYGQTGSGKTHTMRGGDGESAGLIPRAVKFLFENRSRLEDLDWSFDFAASFLEVYNNECFDLLSMPPRAKREIKQMNNKFVVEGLTMEPITDVMKMTSLLRKSDGNRSTAATKCNETSSRSHAIFALSVNGTNRTTGAKIDCVLKLVDLAGSERANESGATGERFTELTHINTALSNLQNCIRSILSKQSHVPYRNSKLTTLLQDSLSGGSKCMVILSLSPQLTTIHETRRTLEFGRNLSQTHIGAAKKKET</sequence>
<dbReference type="InterPro" id="IPR027640">
    <property type="entry name" value="Kinesin-like_fam"/>
</dbReference>
<evidence type="ECO:0000313" key="9">
    <source>
        <dbReference type="Proteomes" id="UP001328107"/>
    </source>
</evidence>
<dbReference type="Gene3D" id="3.40.850.10">
    <property type="entry name" value="Kinesin motor domain"/>
    <property type="match status" value="1"/>
</dbReference>
<dbReference type="PRINTS" id="PR00380">
    <property type="entry name" value="KINESINHEAVY"/>
</dbReference>
<dbReference type="PROSITE" id="PS50067">
    <property type="entry name" value="KINESIN_MOTOR_2"/>
    <property type="match status" value="1"/>
</dbReference>
<dbReference type="EMBL" id="BTRK01000001">
    <property type="protein sequence ID" value="GMR31939.1"/>
    <property type="molecule type" value="Genomic_DNA"/>
</dbReference>
<feature type="non-terminal residue" evidence="8">
    <location>
        <position position="1"/>
    </location>
</feature>
<feature type="compositionally biased region" description="Low complexity" evidence="6">
    <location>
        <begin position="41"/>
        <end position="59"/>
    </location>
</feature>
<keyword evidence="2 5" id="KW-0547">Nucleotide-binding</keyword>
<keyword evidence="4" id="KW-0206">Cytoskeleton</keyword>
<reference evidence="9" key="1">
    <citation type="submission" date="2022-10" db="EMBL/GenBank/DDBJ databases">
        <title>Genome assembly of Pristionchus species.</title>
        <authorList>
            <person name="Yoshida K."/>
            <person name="Sommer R.J."/>
        </authorList>
    </citation>
    <scope>NUCLEOTIDE SEQUENCE [LARGE SCALE GENOMIC DNA]</scope>
    <source>
        <strain evidence="9">RS5460</strain>
    </source>
</reference>
<accession>A0AAN5C7N2</accession>
<dbReference type="InterPro" id="IPR036961">
    <property type="entry name" value="Kinesin_motor_dom_sf"/>
</dbReference>
<dbReference type="AlphaFoldDB" id="A0AAN5C7N2"/>
<name>A0AAN5C7N2_9BILA</name>
<dbReference type="PANTHER" id="PTHR47972:SF30">
    <property type="entry name" value="KINESIN MOTOR DOMAIN-CONTAINING PROTEIN"/>
    <property type="match status" value="1"/>
</dbReference>
<evidence type="ECO:0000256" key="2">
    <source>
        <dbReference type="ARBA" id="ARBA00022741"/>
    </source>
</evidence>
<evidence type="ECO:0000313" key="8">
    <source>
        <dbReference type="EMBL" id="GMR31939.1"/>
    </source>
</evidence>
<dbReference type="SUPFAM" id="SSF52540">
    <property type="entry name" value="P-loop containing nucleoside triphosphate hydrolases"/>
    <property type="match status" value="1"/>
</dbReference>
<feature type="region of interest" description="Disordered" evidence="6">
    <location>
        <begin position="34"/>
        <end position="76"/>
    </location>
</feature>
<dbReference type="GO" id="GO:0003777">
    <property type="term" value="F:microtubule motor activity"/>
    <property type="evidence" value="ECO:0007669"/>
    <property type="project" value="InterPro"/>
</dbReference>
<evidence type="ECO:0000256" key="3">
    <source>
        <dbReference type="ARBA" id="ARBA00022840"/>
    </source>
</evidence>
<keyword evidence="4" id="KW-0963">Cytoplasm</keyword>
<feature type="domain" description="Kinesin motor" evidence="7">
    <location>
        <begin position="244"/>
        <end position="563"/>
    </location>
</feature>
<feature type="binding site" evidence="5">
    <location>
        <begin position="324"/>
        <end position="331"/>
    </location>
    <ligand>
        <name>ATP</name>
        <dbReference type="ChEBI" id="CHEBI:30616"/>
    </ligand>
</feature>